<keyword evidence="5" id="KW-0808">Transferase</keyword>
<dbReference type="GO" id="GO:0005739">
    <property type="term" value="C:mitochondrion"/>
    <property type="evidence" value="ECO:0007669"/>
    <property type="project" value="TreeGrafter"/>
</dbReference>
<dbReference type="InterPro" id="IPR001312">
    <property type="entry name" value="Hexokinase"/>
</dbReference>
<organism evidence="7 8">
    <name type="scientific">Trichonephila inaurata madagascariensis</name>
    <dbReference type="NCBI Taxonomy" id="2747483"/>
    <lineage>
        <taxon>Eukaryota</taxon>
        <taxon>Metazoa</taxon>
        <taxon>Ecdysozoa</taxon>
        <taxon>Arthropoda</taxon>
        <taxon>Chelicerata</taxon>
        <taxon>Arachnida</taxon>
        <taxon>Araneae</taxon>
        <taxon>Araneomorphae</taxon>
        <taxon>Entelegynae</taxon>
        <taxon>Araneoidea</taxon>
        <taxon>Nephilidae</taxon>
        <taxon>Trichonephila</taxon>
        <taxon>Trichonephila inaurata</taxon>
    </lineage>
</organism>
<protein>
    <recommendedName>
        <fullName evidence="5">Phosphotransferase</fullName>
        <ecNumber evidence="5">2.7.1.-</ecNumber>
    </recommendedName>
</protein>
<evidence type="ECO:0000256" key="2">
    <source>
        <dbReference type="ARBA" id="ARBA00005028"/>
    </source>
</evidence>
<evidence type="ECO:0000313" key="7">
    <source>
        <dbReference type="EMBL" id="GFS44724.1"/>
    </source>
</evidence>
<comment type="pathway">
    <text evidence="2">Carbohydrate metabolism; hexose metabolism.</text>
</comment>
<gene>
    <name evidence="7" type="primary">Hk2</name>
    <name evidence="7" type="ORF">TNIN_234361</name>
</gene>
<accession>A0A8X6KF93</accession>
<dbReference type="InterPro" id="IPR022673">
    <property type="entry name" value="Hexokinase_C"/>
</dbReference>
<dbReference type="GO" id="GO:0006096">
    <property type="term" value="P:glycolytic process"/>
    <property type="evidence" value="ECO:0007669"/>
    <property type="project" value="UniProtKB-KW"/>
</dbReference>
<dbReference type="Pfam" id="PF03727">
    <property type="entry name" value="Hexokinase_2"/>
    <property type="match status" value="1"/>
</dbReference>
<dbReference type="GO" id="GO:0005829">
    <property type="term" value="C:cytosol"/>
    <property type="evidence" value="ECO:0007669"/>
    <property type="project" value="TreeGrafter"/>
</dbReference>
<keyword evidence="5" id="KW-0418">Kinase</keyword>
<name>A0A8X6KF93_9ARAC</name>
<comment type="similarity">
    <text evidence="5">Belongs to the hexokinase family.</text>
</comment>
<dbReference type="GO" id="GO:0001678">
    <property type="term" value="P:intracellular glucose homeostasis"/>
    <property type="evidence" value="ECO:0007669"/>
    <property type="project" value="InterPro"/>
</dbReference>
<keyword evidence="3 5" id="KW-0324">Glycolysis</keyword>
<dbReference type="OrthoDB" id="6538005at2759"/>
<feature type="domain" description="Hexokinase C-terminal" evidence="6">
    <location>
        <begin position="30"/>
        <end position="98"/>
    </location>
</feature>
<dbReference type="Proteomes" id="UP000886998">
    <property type="component" value="Unassembled WGS sequence"/>
</dbReference>
<dbReference type="GO" id="GO:0008865">
    <property type="term" value="F:fructokinase activity"/>
    <property type="evidence" value="ECO:0007669"/>
    <property type="project" value="TreeGrafter"/>
</dbReference>
<comment type="caution">
    <text evidence="7">The sequence shown here is derived from an EMBL/GenBank/DDBJ whole genome shotgun (WGS) entry which is preliminary data.</text>
</comment>
<dbReference type="GO" id="GO:0005536">
    <property type="term" value="F:D-glucose binding"/>
    <property type="evidence" value="ECO:0007669"/>
    <property type="project" value="InterPro"/>
</dbReference>
<dbReference type="EMBL" id="BMAV01025789">
    <property type="protein sequence ID" value="GFS44724.1"/>
    <property type="molecule type" value="Genomic_DNA"/>
</dbReference>
<reference evidence="7" key="1">
    <citation type="submission" date="2020-08" db="EMBL/GenBank/DDBJ databases">
        <title>Multicomponent nature underlies the extraordinary mechanical properties of spider dragline silk.</title>
        <authorList>
            <person name="Kono N."/>
            <person name="Nakamura H."/>
            <person name="Mori M."/>
            <person name="Yoshida Y."/>
            <person name="Ohtoshi R."/>
            <person name="Malay A.D."/>
            <person name="Moran D.A.P."/>
            <person name="Tomita M."/>
            <person name="Numata K."/>
            <person name="Arakawa K."/>
        </authorList>
    </citation>
    <scope>NUCLEOTIDE SEQUENCE</scope>
</reference>
<dbReference type="GO" id="GO:0004340">
    <property type="term" value="F:glucokinase activity"/>
    <property type="evidence" value="ECO:0007669"/>
    <property type="project" value="TreeGrafter"/>
</dbReference>
<evidence type="ECO:0000256" key="5">
    <source>
        <dbReference type="RuleBase" id="RU362007"/>
    </source>
</evidence>
<sequence>MIARIKGKQFSKRRCGHGEFCSDCPSPERISASVATILNKIKRPHTTVGVDGSVYKCHPHFHDLMEKKIEELTIPDYKFDLMLSEDGSGRGAALVAAVSERSR</sequence>
<dbReference type="Gene3D" id="3.40.367.20">
    <property type="match status" value="1"/>
</dbReference>
<dbReference type="GO" id="GO:0006006">
    <property type="term" value="P:glucose metabolic process"/>
    <property type="evidence" value="ECO:0007669"/>
    <property type="project" value="TreeGrafter"/>
</dbReference>
<evidence type="ECO:0000256" key="3">
    <source>
        <dbReference type="ARBA" id="ARBA00023152"/>
    </source>
</evidence>
<comment type="catalytic activity">
    <reaction evidence="4">
        <text>a D-hexose + ATP = a D-hexose 6-phosphate + ADP + H(+)</text>
        <dbReference type="Rhea" id="RHEA:22740"/>
        <dbReference type="ChEBI" id="CHEBI:4194"/>
        <dbReference type="ChEBI" id="CHEBI:15378"/>
        <dbReference type="ChEBI" id="CHEBI:30616"/>
        <dbReference type="ChEBI" id="CHEBI:229467"/>
        <dbReference type="ChEBI" id="CHEBI:456216"/>
        <dbReference type="EC" id="2.7.1.1"/>
    </reaction>
    <physiologicalReaction direction="left-to-right" evidence="4">
        <dbReference type="Rhea" id="RHEA:22741"/>
    </physiologicalReaction>
</comment>
<keyword evidence="5" id="KW-0067">ATP-binding</keyword>
<evidence type="ECO:0000256" key="4">
    <source>
        <dbReference type="ARBA" id="ARBA00044613"/>
    </source>
</evidence>
<dbReference type="EC" id="2.7.1.-" evidence="5"/>
<dbReference type="PANTHER" id="PTHR19443:SF16">
    <property type="entry name" value="HEXOKINASE TYPE 1-RELATED"/>
    <property type="match status" value="1"/>
</dbReference>
<dbReference type="PANTHER" id="PTHR19443">
    <property type="entry name" value="HEXOKINASE"/>
    <property type="match status" value="1"/>
</dbReference>
<evidence type="ECO:0000256" key="1">
    <source>
        <dbReference type="ARBA" id="ARBA00004888"/>
    </source>
</evidence>
<dbReference type="InterPro" id="IPR043129">
    <property type="entry name" value="ATPase_NBD"/>
</dbReference>
<dbReference type="GO" id="GO:0005524">
    <property type="term" value="F:ATP binding"/>
    <property type="evidence" value="ECO:0007669"/>
    <property type="project" value="UniProtKB-UniRule"/>
</dbReference>
<comment type="pathway">
    <text evidence="1">Carbohydrate degradation; glycolysis; D-glyceraldehyde 3-phosphate and glycerone phosphate from D-glucose: step 1/4.</text>
</comment>
<proteinExistence type="inferred from homology"/>
<keyword evidence="5" id="KW-0547">Nucleotide-binding</keyword>
<evidence type="ECO:0000259" key="6">
    <source>
        <dbReference type="Pfam" id="PF03727"/>
    </source>
</evidence>
<dbReference type="SUPFAM" id="SSF53067">
    <property type="entry name" value="Actin-like ATPase domain"/>
    <property type="match status" value="1"/>
</dbReference>
<dbReference type="AlphaFoldDB" id="A0A8X6KF93"/>
<evidence type="ECO:0000313" key="8">
    <source>
        <dbReference type="Proteomes" id="UP000886998"/>
    </source>
</evidence>
<keyword evidence="8" id="KW-1185">Reference proteome</keyword>